<dbReference type="RefSeq" id="XP_007311781.1">
    <property type="nucleotide sequence ID" value="XM_007311719.1"/>
</dbReference>
<accession>R7RVK7</accession>
<evidence type="ECO:0000313" key="3">
    <source>
        <dbReference type="EMBL" id="EIM79121.1"/>
    </source>
</evidence>
<sequence>MLDIHAPESKSIISHITQPADSGTLTLQHRQTLSEVTYIRSQLQRTEDANALRLELIEGQHQRSIEELERNRCLEITLFKQSRHTQTVQCNVPGDSKHTIDELVRKHRAEVENLKREFEKRLVERNTNFGKEIGRQHRAEIVMMQRQCEVRVNESVQRAVKMAAKKEAELLKSAEESRMKEVVELEGKLRMRELDFDVVCKEEQEVKERLRKRNFSDNLACQEREELVKKMETTIEEAKDLIVLERDGLGKMLAAARMREKEMVKMRRCIATIKGENRTLWKEVKVLELLRGISQRDIKLATNAVDNHALDYSTSESSFISFPCASGEVTPDTSMSTHKRARSDSEDSMMWCRSSSLLKHIKLDEDHNSPLRIDPSEPRPTPPETPAPMTASPTSSPRKSGVLEYLDSMSTNLVLDGGCGLIANPAIYQEMRKAVEADQYKFVISFSKTTDELSPRSSSSSAIDCPTFPLSPYGSDALLHHILDFCDTLAATQDAMPSSTSAVSDGFEDMFPIMIYRDHHTGTVVSRFFTFSKTDSLTVTDQSTLIQHGPTESRCPESETGEQIGDNDSRSDMDLVSNSGMGSQKVVEVGGSSRRKCSGSAIIPLNDSNSSGSARRRMAHSLQTRQKHNTAQPNSPIHAQPATTPRVKPSTAGSNLEIKRSVLNIVGDAPSSQADFLWVQDVSVDI</sequence>
<proteinExistence type="predicted"/>
<evidence type="ECO:0000256" key="2">
    <source>
        <dbReference type="SAM" id="MobiDB-lite"/>
    </source>
</evidence>
<dbReference type="GeneID" id="18795982"/>
<keyword evidence="4" id="KW-1185">Reference proteome</keyword>
<reference evidence="4" key="1">
    <citation type="journal article" date="2012" name="Science">
        <title>The Paleozoic origin of enzymatic lignin decomposition reconstructed from 31 fungal genomes.</title>
        <authorList>
            <person name="Floudas D."/>
            <person name="Binder M."/>
            <person name="Riley R."/>
            <person name="Barry K."/>
            <person name="Blanchette R.A."/>
            <person name="Henrissat B."/>
            <person name="Martinez A.T."/>
            <person name="Otillar R."/>
            <person name="Spatafora J.W."/>
            <person name="Yadav J.S."/>
            <person name="Aerts A."/>
            <person name="Benoit I."/>
            <person name="Boyd A."/>
            <person name="Carlson A."/>
            <person name="Copeland A."/>
            <person name="Coutinho P.M."/>
            <person name="de Vries R.P."/>
            <person name="Ferreira P."/>
            <person name="Findley K."/>
            <person name="Foster B."/>
            <person name="Gaskell J."/>
            <person name="Glotzer D."/>
            <person name="Gorecki P."/>
            <person name="Heitman J."/>
            <person name="Hesse C."/>
            <person name="Hori C."/>
            <person name="Igarashi K."/>
            <person name="Jurgens J.A."/>
            <person name="Kallen N."/>
            <person name="Kersten P."/>
            <person name="Kohler A."/>
            <person name="Kuees U."/>
            <person name="Kumar T.K.A."/>
            <person name="Kuo A."/>
            <person name="LaButti K."/>
            <person name="Larrondo L.F."/>
            <person name="Lindquist E."/>
            <person name="Ling A."/>
            <person name="Lombard V."/>
            <person name="Lucas S."/>
            <person name="Lundell T."/>
            <person name="Martin R."/>
            <person name="McLaughlin D.J."/>
            <person name="Morgenstern I."/>
            <person name="Morin E."/>
            <person name="Murat C."/>
            <person name="Nagy L.G."/>
            <person name="Nolan M."/>
            <person name="Ohm R.A."/>
            <person name="Patyshakuliyeva A."/>
            <person name="Rokas A."/>
            <person name="Ruiz-Duenas F.J."/>
            <person name="Sabat G."/>
            <person name="Salamov A."/>
            <person name="Samejima M."/>
            <person name="Schmutz J."/>
            <person name="Slot J.C."/>
            <person name="St John F."/>
            <person name="Stenlid J."/>
            <person name="Sun H."/>
            <person name="Sun S."/>
            <person name="Syed K."/>
            <person name="Tsang A."/>
            <person name="Wiebenga A."/>
            <person name="Young D."/>
            <person name="Pisabarro A."/>
            <person name="Eastwood D.C."/>
            <person name="Martin F."/>
            <person name="Cullen D."/>
            <person name="Grigoriev I.V."/>
            <person name="Hibbett D.S."/>
        </authorList>
    </citation>
    <scope>NUCLEOTIDE SEQUENCE [LARGE SCALE GENOMIC DNA]</scope>
    <source>
        <strain evidence="4">FP-91666</strain>
    </source>
</reference>
<feature type="compositionally biased region" description="Low complexity" evidence="2">
    <location>
        <begin position="387"/>
        <end position="398"/>
    </location>
</feature>
<feature type="region of interest" description="Disordered" evidence="2">
    <location>
        <begin position="598"/>
        <end position="653"/>
    </location>
</feature>
<evidence type="ECO:0000313" key="4">
    <source>
        <dbReference type="Proteomes" id="UP000053927"/>
    </source>
</evidence>
<name>R7RVK7_STEHR</name>
<dbReference type="AlphaFoldDB" id="R7RVK7"/>
<keyword evidence="1" id="KW-0175">Coiled coil</keyword>
<feature type="compositionally biased region" description="Polar residues" evidence="2">
    <location>
        <begin position="621"/>
        <end position="643"/>
    </location>
</feature>
<gene>
    <name evidence="3" type="ORF">STEHIDRAFT_116779</name>
</gene>
<feature type="region of interest" description="Disordered" evidence="2">
    <location>
        <begin position="543"/>
        <end position="578"/>
    </location>
</feature>
<dbReference type="Proteomes" id="UP000053927">
    <property type="component" value="Unassembled WGS sequence"/>
</dbReference>
<feature type="region of interest" description="Disordered" evidence="2">
    <location>
        <begin position="364"/>
        <end position="399"/>
    </location>
</feature>
<evidence type="ECO:0000256" key="1">
    <source>
        <dbReference type="SAM" id="Coils"/>
    </source>
</evidence>
<feature type="compositionally biased region" description="Basic and acidic residues" evidence="2">
    <location>
        <begin position="364"/>
        <end position="377"/>
    </location>
</feature>
<organism evidence="3 4">
    <name type="scientific">Stereum hirsutum (strain FP-91666)</name>
    <name type="common">White-rot fungus</name>
    <dbReference type="NCBI Taxonomy" id="721885"/>
    <lineage>
        <taxon>Eukaryota</taxon>
        <taxon>Fungi</taxon>
        <taxon>Dikarya</taxon>
        <taxon>Basidiomycota</taxon>
        <taxon>Agaricomycotina</taxon>
        <taxon>Agaricomycetes</taxon>
        <taxon>Russulales</taxon>
        <taxon>Stereaceae</taxon>
        <taxon>Stereum</taxon>
    </lineage>
</organism>
<dbReference type="KEGG" id="shs:STEHIDRAFT_116779"/>
<protein>
    <submittedName>
        <fullName evidence="3">Uncharacterized protein</fullName>
    </submittedName>
</protein>
<dbReference type="EMBL" id="JH687410">
    <property type="protein sequence ID" value="EIM79121.1"/>
    <property type="molecule type" value="Genomic_DNA"/>
</dbReference>
<feature type="coiled-coil region" evidence="1">
    <location>
        <begin position="97"/>
        <end position="124"/>
    </location>
</feature>